<dbReference type="SUPFAM" id="SSF51338">
    <property type="entry name" value="Composite domain of metallo-dependent hydrolases"/>
    <property type="match status" value="2"/>
</dbReference>
<gene>
    <name evidence="2" type="ORF">ABS311_18610</name>
</gene>
<dbReference type="InterPro" id="IPR057744">
    <property type="entry name" value="OTAase-like"/>
</dbReference>
<name>A0ABV1RLR9_9ALTE</name>
<dbReference type="PANTHER" id="PTHR43135">
    <property type="entry name" value="ALPHA-D-RIBOSE 1-METHYLPHOSPHONATE 5-TRIPHOSPHATE DIPHOSPHATASE"/>
    <property type="match status" value="1"/>
</dbReference>
<sequence>MHDLDKIKLRIILLLFFAFIFKTTAEPIAIKAGHLIDPQTGQVFKSKIILVEGDRVSEIVDSLPEDLSHKVIDLSDFWLMPGLIDMHTHITYSTPPNLYHAPPDATYLQQSTAYRALKGLKNAQDMQKAGFTTLRDLGNNANYADTALVQAINANLAQGPRIINAGKIITVTGGQSHNISPEAGQPWEYEFITANTPAQIIESIRQNVFYGAQVIKLVVGDHNYQYSEEDIRVFVDEAKAMRQPLTVAAHAVSDLAIQKAVRAGVDTIEHGYEISEASLKLMAQHGTTLVTTEATLEVVSVLSGHNPAAIEGFKIWQKEHMQRFELIKKHQVKVAFGSDMYFDFTDNDRGRVAKNSVYVYQSAGLSPLYILQMMTVNAAAALQLPKQLGQIKSGFYADIIATKNNPLDNIKALDDIRFVMQSGVVVENKN</sequence>
<dbReference type="InterPro" id="IPR032466">
    <property type="entry name" value="Metal_Hydrolase"/>
</dbReference>
<accession>A0ABV1RLR9</accession>
<dbReference type="Pfam" id="PF01979">
    <property type="entry name" value="Amidohydro_1"/>
    <property type="match status" value="1"/>
</dbReference>
<reference evidence="2 3" key="1">
    <citation type="submission" date="2024-06" db="EMBL/GenBank/DDBJ databases">
        <authorList>
            <person name="Chen R.Y."/>
        </authorList>
    </citation>
    <scope>NUCLEOTIDE SEQUENCE [LARGE SCALE GENOMIC DNA]</scope>
    <source>
        <strain evidence="2 3">D2</strain>
    </source>
</reference>
<dbReference type="RefSeq" id="WP_350402914.1">
    <property type="nucleotide sequence ID" value="NZ_JBELOE010000270.1"/>
</dbReference>
<dbReference type="Gene3D" id="3.20.20.140">
    <property type="entry name" value="Metal-dependent hydrolases"/>
    <property type="match status" value="1"/>
</dbReference>
<evidence type="ECO:0000313" key="2">
    <source>
        <dbReference type="EMBL" id="MER2493892.1"/>
    </source>
</evidence>
<protein>
    <submittedName>
        <fullName evidence="2">Amidohydrolase family protein</fullName>
    </submittedName>
</protein>
<dbReference type="InterPro" id="IPR051781">
    <property type="entry name" value="Metallo-dep_Hydrolase"/>
</dbReference>
<dbReference type="InterPro" id="IPR006680">
    <property type="entry name" value="Amidohydro-rel"/>
</dbReference>
<dbReference type="InterPro" id="IPR011059">
    <property type="entry name" value="Metal-dep_hydrolase_composite"/>
</dbReference>
<dbReference type="PANTHER" id="PTHR43135:SF3">
    <property type="entry name" value="ALPHA-D-RIBOSE 1-METHYLPHOSPHONATE 5-TRIPHOSPHATE DIPHOSPHATASE"/>
    <property type="match status" value="1"/>
</dbReference>
<dbReference type="Gene3D" id="2.30.40.10">
    <property type="entry name" value="Urease, subunit C, domain 1"/>
    <property type="match status" value="1"/>
</dbReference>
<feature type="domain" description="Amidohydrolase-related" evidence="1">
    <location>
        <begin position="79"/>
        <end position="425"/>
    </location>
</feature>
<dbReference type="CDD" id="cd01299">
    <property type="entry name" value="Met_dep_hydrolase_A"/>
    <property type="match status" value="1"/>
</dbReference>
<evidence type="ECO:0000259" key="1">
    <source>
        <dbReference type="Pfam" id="PF01979"/>
    </source>
</evidence>
<proteinExistence type="predicted"/>
<comment type="caution">
    <text evidence="2">The sequence shown here is derived from an EMBL/GenBank/DDBJ whole genome shotgun (WGS) entry which is preliminary data.</text>
</comment>
<dbReference type="Proteomes" id="UP001467690">
    <property type="component" value="Unassembled WGS sequence"/>
</dbReference>
<organism evidence="2 3">
    <name type="scientific">Catenovulum sediminis</name>
    <dbReference type="NCBI Taxonomy" id="1740262"/>
    <lineage>
        <taxon>Bacteria</taxon>
        <taxon>Pseudomonadati</taxon>
        <taxon>Pseudomonadota</taxon>
        <taxon>Gammaproteobacteria</taxon>
        <taxon>Alteromonadales</taxon>
        <taxon>Alteromonadaceae</taxon>
        <taxon>Catenovulum</taxon>
    </lineage>
</organism>
<dbReference type="SUPFAM" id="SSF51556">
    <property type="entry name" value="Metallo-dependent hydrolases"/>
    <property type="match status" value="1"/>
</dbReference>
<dbReference type="EMBL" id="JBELOE010000270">
    <property type="protein sequence ID" value="MER2493892.1"/>
    <property type="molecule type" value="Genomic_DNA"/>
</dbReference>
<evidence type="ECO:0000313" key="3">
    <source>
        <dbReference type="Proteomes" id="UP001467690"/>
    </source>
</evidence>
<keyword evidence="3" id="KW-1185">Reference proteome</keyword>